<dbReference type="GO" id="GO:0016301">
    <property type="term" value="F:kinase activity"/>
    <property type="evidence" value="ECO:0007669"/>
    <property type="project" value="UniProtKB-KW"/>
</dbReference>
<dbReference type="SUPFAM" id="SSF52540">
    <property type="entry name" value="P-loop containing nucleoside triphosphate hydrolases"/>
    <property type="match status" value="1"/>
</dbReference>
<dbReference type="PANTHER" id="PTHR10285">
    <property type="entry name" value="URIDINE KINASE"/>
    <property type="match status" value="1"/>
</dbReference>
<keyword evidence="2" id="KW-0808">Transferase</keyword>
<dbReference type="Pfam" id="PF00485">
    <property type="entry name" value="PRK"/>
    <property type="match status" value="1"/>
</dbReference>
<dbReference type="AlphaFoldDB" id="A0A9D1LME9"/>
<protein>
    <submittedName>
        <fullName evidence="2">Nucleoside kinase</fullName>
    </submittedName>
</protein>
<name>A0A9D1LME9_9CLOT</name>
<reference evidence="2" key="2">
    <citation type="journal article" date="2021" name="PeerJ">
        <title>Extensive microbial diversity within the chicken gut microbiome revealed by metagenomics and culture.</title>
        <authorList>
            <person name="Gilroy R."/>
            <person name="Ravi A."/>
            <person name="Getino M."/>
            <person name="Pursley I."/>
            <person name="Horton D.L."/>
            <person name="Alikhan N.F."/>
            <person name="Baker D."/>
            <person name="Gharbi K."/>
            <person name="Hall N."/>
            <person name="Watson M."/>
            <person name="Adriaenssens E.M."/>
            <person name="Foster-Nyarko E."/>
            <person name="Jarju S."/>
            <person name="Secka A."/>
            <person name="Antonio M."/>
            <person name="Oren A."/>
            <person name="Chaudhuri R.R."/>
            <person name="La Ragione R."/>
            <person name="Hildebrand F."/>
            <person name="Pallen M.J."/>
        </authorList>
    </citation>
    <scope>NUCLEOTIDE SEQUENCE</scope>
    <source>
        <strain evidence="2">CHK191-8634</strain>
    </source>
</reference>
<comment type="caution">
    <text evidence="2">The sequence shown here is derived from an EMBL/GenBank/DDBJ whole genome shotgun (WGS) entry which is preliminary data.</text>
</comment>
<proteinExistence type="predicted"/>
<organism evidence="2 3">
    <name type="scientific">Candidatus Ventrousia excrementavium</name>
    <dbReference type="NCBI Taxonomy" id="2840961"/>
    <lineage>
        <taxon>Bacteria</taxon>
        <taxon>Bacillati</taxon>
        <taxon>Bacillota</taxon>
        <taxon>Clostridia</taxon>
        <taxon>Eubacteriales</taxon>
        <taxon>Clostridiaceae</taxon>
        <taxon>Clostridiaceae incertae sedis</taxon>
        <taxon>Candidatus Ventrousia</taxon>
    </lineage>
</organism>
<feature type="domain" description="AAA+ ATPase" evidence="1">
    <location>
        <begin position="45"/>
        <end position="213"/>
    </location>
</feature>
<accession>A0A9D1LME9</accession>
<dbReference type="GO" id="GO:0005524">
    <property type="term" value="F:ATP binding"/>
    <property type="evidence" value="ECO:0007669"/>
    <property type="project" value="InterPro"/>
</dbReference>
<dbReference type="EMBL" id="DVMR01000071">
    <property type="protein sequence ID" value="HIU44552.1"/>
    <property type="molecule type" value="Genomic_DNA"/>
</dbReference>
<sequence length="304" mass="33393">MKTYEIARVGADMLLDPRRYIRQCEQDLSARLEEAAAQCLRASCQGSVLLLSGPSGAGKTTTAHKLAGALTQKGRPGRVLSMDDYFLGHSAGPLPVDEFGEIDLESPARLDIPLLQGHLARLRTGETIDVPSFDFSRQERFAQTHAFSLEPEGVAVVEGIHALNPEVTGGQDPGIFASAGAAFRAPDGAVLYPERLRLLRRLSRDRVFRGRPVEDTLAMFASVSRGEQKYIFPYRDRADVCVETGLAYELGLYRTLVLPFLPADGPYSTLCAELRYFLQLALPVQPSDVPRDSLLREFIGEEGL</sequence>
<dbReference type="SMART" id="SM00382">
    <property type="entry name" value="AAA"/>
    <property type="match status" value="1"/>
</dbReference>
<dbReference type="InterPro" id="IPR006083">
    <property type="entry name" value="PRK/URK"/>
</dbReference>
<dbReference type="Proteomes" id="UP000824073">
    <property type="component" value="Unassembled WGS sequence"/>
</dbReference>
<reference evidence="2" key="1">
    <citation type="submission" date="2020-10" db="EMBL/GenBank/DDBJ databases">
        <authorList>
            <person name="Gilroy R."/>
        </authorList>
    </citation>
    <scope>NUCLEOTIDE SEQUENCE</scope>
    <source>
        <strain evidence="2">CHK191-8634</strain>
    </source>
</reference>
<keyword evidence="2" id="KW-0418">Kinase</keyword>
<dbReference type="PRINTS" id="PR00988">
    <property type="entry name" value="URIDINKINASE"/>
</dbReference>
<dbReference type="InterPro" id="IPR003593">
    <property type="entry name" value="AAA+_ATPase"/>
</dbReference>
<evidence type="ECO:0000313" key="3">
    <source>
        <dbReference type="Proteomes" id="UP000824073"/>
    </source>
</evidence>
<evidence type="ECO:0000259" key="1">
    <source>
        <dbReference type="SMART" id="SM00382"/>
    </source>
</evidence>
<dbReference type="Gene3D" id="3.40.50.300">
    <property type="entry name" value="P-loop containing nucleotide triphosphate hydrolases"/>
    <property type="match status" value="1"/>
</dbReference>
<gene>
    <name evidence="2" type="ORF">IAB67_09670</name>
</gene>
<dbReference type="InterPro" id="IPR027417">
    <property type="entry name" value="P-loop_NTPase"/>
</dbReference>
<evidence type="ECO:0000313" key="2">
    <source>
        <dbReference type="EMBL" id="HIU44552.1"/>
    </source>
</evidence>